<dbReference type="InterPro" id="IPR050445">
    <property type="entry name" value="Bact_polysacc_biosynth/exp"/>
</dbReference>
<evidence type="ECO:0008006" key="4">
    <source>
        <dbReference type="Google" id="ProtNLM"/>
    </source>
</evidence>
<dbReference type="GO" id="GO:0005886">
    <property type="term" value="C:plasma membrane"/>
    <property type="evidence" value="ECO:0007669"/>
    <property type="project" value="TreeGrafter"/>
</dbReference>
<evidence type="ECO:0000313" key="2">
    <source>
        <dbReference type="EMBL" id="MBI4726218.1"/>
    </source>
</evidence>
<keyword evidence="1" id="KW-1133">Transmembrane helix</keyword>
<gene>
    <name evidence="2" type="ORF">HY768_03165</name>
</gene>
<protein>
    <recommendedName>
        <fullName evidence="4">Polysaccharide chain length determinant N-terminal domain-containing protein</fullName>
    </recommendedName>
</protein>
<dbReference type="AlphaFoldDB" id="A0A933ID06"/>
<dbReference type="Proteomes" id="UP000736328">
    <property type="component" value="Unassembled WGS sequence"/>
</dbReference>
<keyword evidence="1" id="KW-0472">Membrane</keyword>
<organism evidence="2 3">
    <name type="scientific">candidate division TA06 bacterium</name>
    <dbReference type="NCBI Taxonomy" id="2250710"/>
    <lineage>
        <taxon>Bacteria</taxon>
        <taxon>Bacteria division TA06</taxon>
    </lineage>
</organism>
<comment type="caution">
    <text evidence="2">The sequence shown here is derived from an EMBL/GenBank/DDBJ whole genome shotgun (WGS) entry which is preliminary data.</text>
</comment>
<keyword evidence="1" id="KW-0812">Transmembrane</keyword>
<feature type="transmembrane region" description="Helical" evidence="1">
    <location>
        <begin position="292"/>
        <end position="310"/>
    </location>
</feature>
<proteinExistence type="predicted"/>
<name>A0A933ID06_UNCT6</name>
<accession>A0A933ID06</accession>
<dbReference type="GO" id="GO:0004713">
    <property type="term" value="F:protein tyrosine kinase activity"/>
    <property type="evidence" value="ECO:0007669"/>
    <property type="project" value="TreeGrafter"/>
</dbReference>
<dbReference type="PANTHER" id="PTHR32309:SF13">
    <property type="entry name" value="FERRIC ENTEROBACTIN TRANSPORT PROTEIN FEPE"/>
    <property type="match status" value="1"/>
</dbReference>
<feature type="transmembrane region" description="Helical" evidence="1">
    <location>
        <begin position="30"/>
        <end position="52"/>
    </location>
</feature>
<reference evidence="2" key="1">
    <citation type="submission" date="2020-07" db="EMBL/GenBank/DDBJ databases">
        <title>Huge and variable diversity of episymbiotic CPR bacteria and DPANN archaea in groundwater ecosystems.</title>
        <authorList>
            <person name="He C.Y."/>
            <person name="Keren R."/>
            <person name="Whittaker M."/>
            <person name="Farag I.F."/>
            <person name="Doudna J."/>
            <person name="Cate J.H.D."/>
            <person name="Banfield J.F."/>
        </authorList>
    </citation>
    <scope>NUCLEOTIDE SEQUENCE</scope>
    <source>
        <strain evidence="2">NC_groundwater_1520_Pr4_B-0.1um_53_5</strain>
    </source>
</reference>
<dbReference type="EMBL" id="JACQXR010000039">
    <property type="protein sequence ID" value="MBI4726218.1"/>
    <property type="molecule type" value="Genomic_DNA"/>
</dbReference>
<evidence type="ECO:0000313" key="3">
    <source>
        <dbReference type="Proteomes" id="UP000736328"/>
    </source>
</evidence>
<sequence length="345" mass="39668">MDNETRKNIINQEAVYHYLNIILANWRRMAMFMGAALLISAAVLLITPNYYVSQVTILPAGKSSFSGLMNLASELGYSSSGEVIINSPQVIFRIVRSRILSEMLGKRVYFHSGKNRALMLHEVFKIKEKDPARREYFTHLALNRAMTTSIDARIKSLDISLKVDDPQIAAELMNAIVEELDNYNILYRNNKAKMNREFVEKRLKDTGDSLAKYEEALRLFREENRNVAQSPMLMLRQQRLVRRVNVSYELYLLLTKEYETAKLQEVRDTPVLDIIERARPLPVKSGPVRRKALMTVFLLALVSGLFFLLAGEHLKKSGIIVRLRQLEGYRAISRDLSAVFKRLRG</sequence>
<evidence type="ECO:0000256" key="1">
    <source>
        <dbReference type="SAM" id="Phobius"/>
    </source>
</evidence>
<dbReference type="PANTHER" id="PTHR32309">
    <property type="entry name" value="TYROSINE-PROTEIN KINASE"/>
    <property type="match status" value="1"/>
</dbReference>